<dbReference type="AlphaFoldDB" id="A0A291HR87"/>
<evidence type="ECO:0000256" key="12">
    <source>
        <dbReference type="ARBA" id="ARBA00023170"/>
    </source>
</evidence>
<evidence type="ECO:0000256" key="2">
    <source>
        <dbReference type="ARBA" id="ARBA00009810"/>
    </source>
</evidence>
<evidence type="ECO:0000256" key="10">
    <source>
        <dbReference type="ARBA" id="ARBA00023077"/>
    </source>
</evidence>
<dbReference type="GO" id="GO:0009279">
    <property type="term" value="C:cell outer membrane"/>
    <property type="evidence" value="ECO:0007669"/>
    <property type="project" value="UniProtKB-SubCell"/>
</dbReference>
<evidence type="ECO:0000256" key="14">
    <source>
        <dbReference type="PROSITE-ProRule" id="PRU01360"/>
    </source>
</evidence>
<keyword evidence="9" id="KW-0406">Ion transport</keyword>
<dbReference type="RefSeq" id="WP_096779668.1">
    <property type="nucleotide sequence ID" value="NZ_CP012621.1"/>
</dbReference>
<dbReference type="PROSITE" id="PS00430">
    <property type="entry name" value="TONB_DEPENDENT_REC_1"/>
    <property type="match status" value="1"/>
</dbReference>
<evidence type="ECO:0000256" key="15">
    <source>
        <dbReference type="PROSITE-ProRule" id="PRU10143"/>
    </source>
</evidence>
<comment type="subcellular location">
    <subcellularLocation>
        <location evidence="1 14">Cell outer membrane</location>
        <topology evidence="1 14">Multi-pass membrane protein</topology>
    </subcellularLocation>
</comment>
<dbReference type="PROSITE" id="PS52016">
    <property type="entry name" value="TONB_DEPENDENT_REC_3"/>
    <property type="match status" value="1"/>
</dbReference>
<dbReference type="InterPro" id="IPR037066">
    <property type="entry name" value="Plug_dom_sf"/>
</dbReference>
<keyword evidence="8" id="KW-0408">Iron</keyword>
<dbReference type="PROSITE" id="PS01156">
    <property type="entry name" value="TONB_DEPENDENT_REC_2"/>
    <property type="match status" value="1"/>
</dbReference>
<name>A0A291HR87_9GAMM</name>
<keyword evidence="5" id="KW-0410">Iron transport</keyword>
<dbReference type="Gene3D" id="2.40.170.20">
    <property type="entry name" value="TonB-dependent receptor, beta-barrel domain"/>
    <property type="match status" value="1"/>
</dbReference>
<dbReference type="InterPro" id="IPR010105">
    <property type="entry name" value="TonB_sidphr_rcpt"/>
</dbReference>
<evidence type="ECO:0000259" key="20">
    <source>
        <dbReference type="Pfam" id="PF07715"/>
    </source>
</evidence>
<keyword evidence="12" id="KW-0675">Receptor</keyword>
<evidence type="ECO:0000256" key="1">
    <source>
        <dbReference type="ARBA" id="ARBA00004571"/>
    </source>
</evidence>
<keyword evidence="10 15" id="KW-0798">TonB box</keyword>
<evidence type="ECO:0000256" key="9">
    <source>
        <dbReference type="ARBA" id="ARBA00023065"/>
    </source>
</evidence>
<keyword evidence="4 14" id="KW-1134">Transmembrane beta strand</keyword>
<dbReference type="KEGG" id="zdf:AN401_13415"/>
<evidence type="ECO:0000259" key="19">
    <source>
        <dbReference type="Pfam" id="PF00593"/>
    </source>
</evidence>
<evidence type="ECO:0000256" key="11">
    <source>
        <dbReference type="ARBA" id="ARBA00023136"/>
    </source>
</evidence>
<evidence type="ECO:0000256" key="5">
    <source>
        <dbReference type="ARBA" id="ARBA00022496"/>
    </source>
</evidence>
<dbReference type="InterPro" id="IPR039426">
    <property type="entry name" value="TonB-dep_rcpt-like"/>
</dbReference>
<feature type="signal peptide" evidence="18">
    <location>
        <begin position="1"/>
        <end position="26"/>
    </location>
</feature>
<keyword evidence="6 14" id="KW-0812">Transmembrane</keyword>
<evidence type="ECO:0000256" key="3">
    <source>
        <dbReference type="ARBA" id="ARBA00022448"/>
    </source>
</evidence>
<dbReference type="Proteomes" id="UP000217763">
    <property type="component" value="Chromosome"/>
</dbReference>
<feature type="short sequence motif" description="TonB C-terminal box" evidence="16">
    <location>
        <begin position="694"/>
        <end position="711"/>
    </location>
</feature>
<dbReference type="NCBIfam" id="TIGR01783">
    <property type="entry name" value="TonB-siderophor"/>
    <property type="match status" value="1"/>
</dbReference>
<keyword evidence="7 18" id="KW-0732">Signal</keyword>
<dbReference type="GO" id="GO:0015344">
    <property type="term" value="F:siderophore uptake transmembrane transporter activity"/>
    <property type="evidence" value="ECO:0007669"/>
    <property type="project" value="TreeGrafter"/>
</dbReference>
<protein>
    <submittedName>
        <fullName evidence="21">Ligand-gated channel protein</fullName>
    </submittedName>
</protein>
<dbReference type="Pfam" id="PF07715">
    <property type="entry name" value="Plug"/>
    <property type="match status" value="1"/>
</dbReference>
<keyword evidence="13 14" id="KW-0998">Cell outer membrane</keyword>
<keyword evidence="22" id="KW-1185">Reference proteome</keyword>
<sequence length="711" mass="78933">MRRQRAFTPSLLALAVSSALSGQALAQSGTDDAPLLTEDTVVVQGKAYRHTATKSALAPEETPQGISVVDRETLDQRGVDSVAEALRYVPGVHTELRGGAVSRLDLFNIRGFINYQNFYDGLPLTYNDWNLQPQIDAFAIEQVEVFKGPTSVLYGAMPPGGMVNLIARQPSSQPFNELTLAGGSHDLREGTFESRGALKDDGSLNYSLVALGRKKDGQAETSEEERYLIAPSVDWHISDRTLLNLNLYYQHDPSAGIFNTLPAAGLFKDNVNGRLPADAYSGDANWNTYDREVLLVGYKLNHELNDDWTLLQNLRFMDATAYQENSYGAGLDADQRTLARRAYLTDEASRSWAIDNQLSGRIQTGSLEHNLLLGVDYTWLNSDIRYEDGAMPAIDLFARNHRLFQPADFSADFSADFRRSTRQTGFYLQDQIRLDRLVLIAGGRYDRYVGNEKGMQYGAQVDSTVEQNKFSFRAGALYELPGGFSPFVSYAEGFEPITGHDRHGNTFKPTTSQQWETGVKYQSADRRHQGTLSAFHITKENDPTRDPNGSAYDKIQTGEVVAKGLELEAGSYLTDNLSLAASLTLMDMEVTRDNSGLAGKTPIWVPERQASLWANYDIFDGALAGTTLGAGVRYVGKTQMDAFNTDQVPAYTLVDLALGYDLARLNGDWDGARVQLSANNLFDKRYYSCFDESNCWFGAERELKASLSYRF</sequence>
<evidence type="ECO:0000256" key="18">
    <source>
        <dbReference type="SAM" id="SignalP"/>
    </source>
</evidence>
<dbReference type="CDD" id="cd01347">
    <property type="entry name" value="ligand_gated_channel"/>
    <property type="match status" value="1"/>
</dbReference>
<keyword evidence="3 14" id="KW-0813">Transport</keyword>
<evidence type="ECO:0000256" key="6">
    <source>
        <dbReference type="ARBA" id="ARBA00022692"/>
    </source>
</evidence>
<accession>A0A291HR87</accession>
<dbReference type="Pfam" id="PF00593">
    <property type="entry name" value="TonB_dep_Rec_b-barrel"/>
    <property type="match status" value="1"/>
</dbReference>
<dbReference type="InterPro" id="IPR010917">
    <property type="entry name" value="TonB_rcpt_CS"/>
</dbReference>
<evidence type="ECO:0000256" key="4">
    <source>
        <dbReference type="ARBA" id="ARBA00022452"/>
    </source>
</evidence>
<dbReference type="Gene3D" id="2.170.130.10">
    <property type="entry name" value="TonB-dependent receptor, plug domain"/>
    <property type="match status" value="1"/>
</dbReference>
<feature type="short sequence motif" description="TonB box" evidence="15">
    <location>
        <begin position="40"/>
        <end position="46"/>
    </location>
</feature>
<comment type="similarity">
    <text evidence="2 14 17">Belongs to the TonB-dependent receptor family.</text>
</comment>
<reference evidence="22" key="1">
    <citation type="submission" date="2015-09" db="EMBL/GenBank/DDBJ databases">
        <authorList>
            <person name="Shao Z."/>
            <person name="Wang L."/>
        </authorList>
    </citation>
    <scope>NUCLEOTIDE SEQUENCE [LARGE SCALE GENOMIC DNA]</scope>
    <source>
        <strain evidence="22">F13-1</strain>
    </source>
</reference>
<evidence type="ECO:0000256" key="8">
    <source>
        <dbReference type="ARBA" id="ARBA00023004"/>
    </source>
</evidence>
<dbReference type="InterPro" id="IPR010916">
    <property type="entry name" value="TonB_box_CS"/>
</dbReference>
<evidence type="ECO:0000313" key="22">
    <source>
        <dbReference type="Proteomes" id="UP000217763"/>
    </source>
</evidence>
<dbReference type="EMBL" id="CP012621">
    <property type="protein sequence ID" value="ATG74736.1"/>
    <property type="molecule type" value="Genomic_DNA"/>
</dbReference>
<evidence type="ECO:0000313" key="21">
    <source>
        <dbReference type="EMBL" id="ATG74736.1"/>
    </source>
</evidence>
<keyword evidence="11 14" id="KW-0472">Membrane</keyword>
<organism evidence="21 22">
    <name type="scientific">Zobellella denitrificans</name>
    <dbReference type="NCBI Taxonomy" id="347534"/>
    <lineage>
        <taxon>Bacteria</taxon>
        <taxon>Pseudomonadati</taxon>
        <taxon>Pseudomonadota</taxon>
        <taxon>Gammaproteobacteria</taxon>
        <taxon>Aeromonadales</taxon>
        <taxon>Aeromonadaceae</taxon>
        <taxon>Zobellella</taxon>
    </lineage>
</organism>
<proteinExistence type="inferred from homology"/>
<dbReference type="GO" id="GO:0038023">
    <property type="term" value="F:signaling receptor activity"/>
    <property type="evidence" value="ECO:0007669"/>
    <property type="project" value="InterPro"/>
</dbReference>
<dbReference type="InterPro" id="IPR000531">
    <property type="entry name" value="Beta-barrel_TonB"/>
</dbReference>
<evidence type="ECO:0000256" key="16">
    <source>
        <dbReference type="PROSITE-ProRule" id="PRU10144"/>
    </source>
</evidence>
<evidence type="ECO:0000256" key="17">
    <source>
        <dbReference type="RuleBase" id="RU003357"/>
    </source>
</evidence>
<dbReference type="GO" id="GO:0015891">
    <property type="term" value="P:siderophore transport"/>
    <property type="evidence" value="ECO:0007669"/>
    <property type="project" value="InterPro"/>
</dbReference>
<feature type="chain" id="PRO_5012584057" evidence="18">
    <location>
        <begin position="27"/>
        <end position="711"/>
    </location>
</feature>
<dbReference type="InterPro" id="IPR012910">
    <property type="entry name" value="Plug_dom"/>
</dbReference>
<evidence type="ECO:0000256" key="7">
    <source>
        <dbReference type="ARBA" id="ARBA00022729"/>
    </source>
</evidence>
<dbReference type="PANTHER" id="PTHR32552">
    <property type="entry name" value="FERRICHROME IRON RECEPTOR-RELATED"/>
    <property type="match status" value="1"/>
</dbReference>
<feature type="domain" description="TonB-dependent receptor-like beta-barrel" evidence="19">
    <location>
        <begin position="235"/>
        <end position="681"/>
    </location>
</feature>
<evidence type="ECO:0000256" key="13">
    <source>
        <dbReference type="ARBA" id="ARBA00023237"/>
    </source>
</evidence>
<dbReference type="InterPro" id="IPR036942">
    <property type="entry name" value="Beta-barrel_TonB_sf"/>
</dbReference>
<gene>
    <name evidence="21" type="ORF">AN401_13415</name>
</gene>
<dbReference type="PANTHER" id="PTHR32552:SF68">
    <property type="entry name" value="FERRICHROME OUTER MEMBRANE TRANSPORTER_PHAGE RECEPTOR"/>
    <property type="match status" value="1"/>
</dbReference>
<feature type="domain" description="TonB-dependent receptor plug" evidence="20">
    <location>
        <begin position="60"/>
        <end position="161"/>
    </location>
</feature>
<dbReference type="SUPFAM" id="SSF56935">
    <property type="entry name" value="Porins"/>
    <property type="match status" value="1"/>
</dbReference>